<dbReference type="GO" id="GO:0009401">
    <property type="term" value="P:phosphoenolpyruvate-dependent sugar phosphotransferase system"/>
    <property type="evidence" value="ECO:0007669"/>
    <property type="project" value="InterPro"/>
</dbReference>
<name>A0A4R1N8Q3_9GAMM</name>
<reference evidence="2 3" key="1">
    <citation type="submission" date="2019-02" db="EMBL/GenBank/DDBJ databases">
        <title>Investigation of anaerobic lignin degradation for improved lignocellulosic biofuels.</title>
        <authorList>
            <person name="Deangelis K."/>
        </authorList>
    </citation>
    <scope>NUCLEOTIDE SEQUENCE [LARGE SCALE GENOMIC DNA]</scope>
    <source>
        <strain evidence="2 3">159R</strain>
    </source>
</reference>
<dbReference type="PROSITE" id="PS51097">
    <property type="entry name" value="PTS_EIIA_TYPE_5"/>
    <property type="match status" value="1"/>
</dbReference>
<keyword evidence="3" id="KW-1185">Reference proteome</keyword>
<dbReference type="Gene3D" id="2.40.33.40">
    <property type="entry name" value="Phosphotransferase system, glucitol/sorbitol-specific IIA component"/>
    <property type="match status" value="1"/>
</dbReference>
<feature type="modified residue" description="Phosphohistidine; by HPr" evidence="1">
    <location>
        <position position="43"/>
    </location>
</feature>
<gene>
    <name evidence="2" type="ORF">EZJ58_1669</name>
</gene>
<dbReference type="GO" id="GO:0008982">
    <property type="term" value="F:protein-N(PI)-phosphohistidine-sugar phosphotransferase activity"/>
    <property type="evidence" value="ECO:0007669"/>
    <property type="project" value="InterPro"/>
</dbReference>
<sequence length="120" mass="12782">MNIIYQTTFTRIGDYARDSLAENMVITFREGAPEDIESFCFIHRPGESKGDLQSGATLQLAGTRFPITAVGSVAAQNLRELGHITIRFDGAGQAEYPGTVHVSGAAPADIPVGSTLMILA</sequence>
<dbReference type="InterPro" id="IPR004716">
    <property type="entry name" value="PTS_IIA_glucitol/sorbitol-sp"/>
</dbReference>
<dbReference type="GO" id="GO:0016301">
    <property type="term" value="F:kinase activity"/>
    <property type="evidence" value="ECO:0007669"/>
    <property type="project" value="TreeGrafter"/>
</dbReference>
<dbReference type="PANTHER" id="PTHR40398:SF1">
    <property type="entry name" value="PTS SYSTEM GLUCITOL_SORBITOL-SPECIFIC EIIA COMPONENT"/>
    <property type="match status" value="1"/>
</dbReference>
<dbReference type="InterPro" id="IPR036665">
    <property type="entry name" value="PTS_IIA_glucitol/sorbitol_sf"/>
</dbReference>
<dbReference type="PANTHER" id="PTHR40398">
    <property type="entry name" value="PTS SYSTEM GLUCITOL/SORBITOL-SPECIFIC EIIA COMPONENT"/>
    <property type="match status" value="1"/>
</dbReference>
<evidence type="ECO:0000256" key="1">
    <source>
        <dbReference type="PROSITE-ProRule" id="PRU00420"/>
    </source>
</evidence>
<dbReference type="Proteomes" id="UP000294555">
    <property type="component" value="Unassembled WGS sequence"/>
</dbReference>
<proteinExistence type="predicted"/>
<dbReference type="GO" id="GO:0005737">
    <property type="term" value="C:cytoplasm"/>
    <property type="evidence" value="ECO:0007669"/>
    <property type="project" value="InterPro"/>
</dbReference>
<accession>A0A4R1N8Q3</accession>
<organism evidence="2 3">
    <name type="scientific">Sodalis ligni</name>
    <dbReference type="NCBI Taxonomy" id="2697027"/>
    <lineage>
        <taxon>Bacteria</taxon>
        <taxon>Pseudomonadati</taxon>
        <taxon>Pseudomonadota</taxon>
        <taxon>Gammaproteobacteria</taxon>
        <taxon>Enterobacterales</taxon>
        <taxon>Bruguierivoracaceae</taxon>
        <taxon>Sodalis</taxon>
    </lineage>
</organism>
<comment type="caution">
    <text evidence="2">The sequence shown here is derived from an EMBL/GenBank/DDBJ whole genome shotgun (WGS) entry which is preliminary data.</text>
</comment>
<evidence type="ECO:0000313" key="3">
    <source>
        <dbReference type="Proteomes" id="UP000294555"/>
    </source>
</evidence>
<dbReference type="RefSeq" id="WP_132922446.1">
    <property type="nucleotide sequence ID" value="NZ_CP075169.1"/>
</dbReference>
<dbReference type="AlphaFoldDB" id="A0A4R1N8Q3"/>
<dbReference type="OrthoDB" id="5113885at2"/>
<dbReference type="Pfam" id="PF03829">
    <property type="entry name" value="PTSIIA_gutA"/>
    <property type="match status" value="1"/>
</dbReference>
<evidence type="ECO:0000313" key="2">
    <source>
        <dbReference type="EMBL" id="TCL03593.1"/>
    </source>
</evidence>
<dbReference type="SUPFAM" id="SSF141530">
    <property type="entry name" value="PTSIIA/GutA-like"/>
    <property type="match status" value="1"/>
</dbReference>
<dbReference type="EMBL" id="SJOI01000001">
    <property type="protein sequence ID" value="TCL03593.1"/>
    <property type="molecule type" value="Genomic_DNA"/>
</dbReference>
<protein>
    <submittedName>
        <fullName evidence="2">PTS system D-sorbitol-specific IIA component (Gut family)</fullName>
    </submittedName>
</protein>
<dbReference type="NCBIfam" id="NF007696">
    <property type="entry name" value="PRK10377.1"/>
    <property type="match status" value="1"/>
</dbReference>